<evidence type="ECO:0000313" key="2">
    <source>
        <dbReference type="Proteomes" id="UP000251960"/>
    </source>
</evidence>
<dbReference type="AlphaFoldDB" id="A0A3L6FUW3"/>
<proteinExistence type="predicted"/>
<name>A0A3L6FUW3_MAIZE</name>
<evidence type="ECO:0000313" key="1">
    <source>
        <dbReference type="EMBL" id="PWZ38273.1"/>
    </source>
</evidence>
<reference evidence="1 2" key="1">
    <citation type="journal article" date="2018" name="Nat. Genet.">
        <title>Extensive intraspecific gene order and gene structural variations between Mo17 and other maize genomes.</title>
        <authorList>
            <person name="Sun S."/>
            <person name="Zhou Y."/>
            <person name="Chen J."/>
            <person name="Shi J."/>
            <person name="Zhao H."/>
            <person name="Zhao H."/>
            <person name="Song W."/>
            <person name="Zhang M."/>
            <person name="Cui Y."/>
            <person name="Dong X."/>
            <person name="Liu H."/>
            <person name="Ma X."/>
            <person name="Jiao Y."/>
            <person name="Wang B."/>
            <person name="Wei X."/>
            <person name="Stein J.C."/>
            <person name="Glaubitz J.C."/>
            <person name="Lu F."/>
            <person name="Yu G."/>
            <person name="Liang C."/>
            <person name="Fengler K."/>
            <person name="Li B."/>
            <person name="Rafalski A."/>
            <person name="Schnable P.S."/>
            <person name="Ware D.H."/>
            <person name="Buckler E.S."/>
            <person name="Lai J."/>
        </authorList>
    </citation>
    <scope>NUCLEOTIDE SEQUENCE [LARGE SCALE GENOMIC DNA]</scope>
    <source>
        <strain evidence="2">cv. Missouri 17</strain>
        <tissue evidence="1">Seedling</tissue>
    </source>
</reference>
<sequence length="31" mass="3623">MNSVMHKFTISREEKTHVGSAFETTFELSFM</sequence>
<gene>
    <name evidence="1" type="ORF">Zm00014a_027350</name>
</gene>
<organism evidence="1 2">
    <name type="scientific">Zea mays</name>
    <name type="common">Maize</name>
    <dbReference type="NCBI Taxonomy" id="4577"/>
    <lineage>
        <taxon>Eukaryota</taxon>
        <taxon>Viridiplantae</taxon>
        <taxon>Streptophyta</taxon>
        <taxon>Embryophyta</taxon>
        <taxon>Tracheophyta</taxon>
        <taxon>Spermatophyta</taxon>
        <taxon>Magnoliopsida</taxon>
        <taxon>Liliopsida</taxon>
        <taxon>Poales</taxon>
        <taxon>Poaceae</taxon>
        <taxon>PACMAD clade</taxon>
        <taxon>Panicoideae</taxon>
        <taxon>Andropogonodae</taxon>
        <taxon>Andropogoneae</taxon>
        <taxon>Tripsacinae</taxon>
        <taxon>Zea</taxon>
    </lineage>
</organism>
<comment type="caution">
    <text evidence="1">The sequence shown here is derived from an EMBL/GenBank/DDBJ whole genome shotgun (WGS) entry which is preliminary data.</text>
</comment>
<dbReference type="EMBL" id="NCVQ01000003">
    <property type="protein sequence ID" value="PWZ38273.1"/>
    <property type="molecule type" value="Genomic_DNA"/>
</dbReference>
<protein>
    <submittedName>
        <fullName evidence="1">Uncharacterized protein</fullName>
    </submittedName>
</protein>
<dbReference type="Proteomes" id="UP000251960">
    <property type="component" value="Chromosome 2"/>
</dbReference>
<accession>A0A3L6FUW3</accession>